<reference evidence="2 3" key="1">
    <citation type="journal article" date="2023" name="Nucleic Acids Res.">
        <title>The hologenome of Daphnia magna reveals possible DNA methylation and microbiome-mediated evolution of the host genome.</title>
        <authorList>
            <person name="Chaturvedi A."/>
            <person name="Li X."/>
            <person name="Dhandapani V."/>
            <person name="Marshall H."/>
            <person name="Kissane S."/>
            <person name="Cuenca-Cambronero M."/>
            <person name="Asole G."/>
            <person name="Calvet F."/>
            <person name="Ruiz-Romero M."/>
            <person name="Marangio P."/>
            <person name="Guigo R."/>
            <person name="Rago D."/>
            <person name="Mirbahai L."/>
            <person name="Eastwood N."/>
            <person name="Colbourne J.K."/>
            <person name="Zhou J."/>
            <person name="Mallon E."/>
            <person name="Orsini L."/>
        </authorList>
    </citation>
    <scope>NUCLEOTIDE SEQUENCE [LARGE SCALE GENOMIC DNA]</scope>
    <source>
        <strain evidence="2">LRV0_1</strain>
    </source>
</reference>
<accession>A0ABR0AHN3</accession>
<comment type="caution">
    <text evidence="2">The sequence shown here is derived from an EMBL/GenBank/DDBJ whole genome shotgun (WGS) entry which is preliminary data.</text>
</comment>
<dbReference type="EMBL" id="JAOYFB010000037">
    <property type="protein sequence ID" value="KAK4024629.1"/>
    <property type="molecule type" value="Genomic_DNA"/>
</dbReference>
<dbReference type="Proteomes" id="UP001234178">
    <property type="component" value="Unassembled WGS sequence"/>
</dbReference>
<protein>
    <submittedName>
        <fullName evidence="2">Uncharacterized protein</fullName>
    </submittedName>
</protein>
<name>A0ABR0AHN3_9CRUS</name>
<organism evidence="2 3">
    <name type="scientific">Daphnia magna</name>
    <dbReference type="NCBI Taxonomy" id="35525"/>
    <lineage>
        <taxon>Eukaryota</taxon>
        <taxon>Metazoa</taxon>
        <taxon>Ecdysozoa</taxon>
        <taxon>Arthropoda</taxon>
        <taxon>Crustacea</taxon>
        <taxon>Branchiopoda</taxon>
        <taxon>Diplostraca</taxon>
        <taxon>Cladocera</taxon>
        <taxon>Anomopoda</taxon>
        <taxon>Daphniidae</taxon>
        <taxon>Daphnia</taxon>
    </lineage>
</organism>
<sequence>MDGLLNTEWAALKKDVILLEPFAAYTQLCSAVTFSAIVQFIEELPIHLEKFSEDKPSFAGVCAEMKKNHNARLDFMIDETMDTFDNPNYRLFVCGEPAVQNVVTRHMNKTTTEMGLDDGSENDVNPVENNAGQEKEGGTADGGPRNLNAHQFKLLYTKTLSSAPESSNDYRQTGLRRSKIQVELLDYVSMDLGPFTRGEGDIPIKIESLAFWKSQQH</sequence>
<evidence type="ECO:0000313" key="3">
    <source>
        <dbReference type="Proteomes" id="UP001234178"/>
    </source>
</evidence>
<feature type="region of interest" description="Disordered" evidence="1">
    <location>
        <begin position="112"/>
        <end position="146"/>
    </location>
</feature>
<evidence type="ECO:0000313" key="2">
    <source>
        <dbReference type="EMBL" id="KAK4024629.1"/>
    </source>
</evidence>
<keyword evidence="3" id="KW-1185">Reference proteome</keyword>
<gene>
    <name evidence="2" type="ORF">OUZ56_010052</name>
</gene>
<proteinExistence type="predicted"/>
<evidence type="ECO:0000256" key="1">
    <source>
        <dbReference type="SAM" id="MobiDB-lite"/>
    </source>
</evidence>